<dbReference type="AlphaFoldDB" id="A0A0E9UJ44"/>
<sequence length="69" mass="8084">MQLYTGSTEKKNLHYETAVCGHAKQYSVFEKMCLKDREMILQSYRTEETSFFIRYSKAYLCIGRDALAS</sequence>
<evidence type="ECO:0000313" key="1">
    <source>
        <dbReference type="EMBL" id="JAH65018.1"/>
    </source>
</evidence>
<reference evidence="1" key="1">
    <citation type="submission" date="2014-11" db="EMBL/GenBank/DDBJ databases">
        <authorList>
            <person name="Amaro Gonzalez C."/>
        </authorList>
    </citation>
    <scope>NUCLEOTIDE SEQUENCE</scope>
</reference>
<dbReference type="EMBL" id="GBXM01043559">
    <property type="protein sequence ID" value="JAH65018.1"/>
    <property type="molecule type" value="Transcribed_RNA"/>
</dbReference>
<name>A0A0E9UJ44_ANGAN</name>
<protein>
    <submittedName>
        <fullName evidence="1">Uncharacterized protein</fullName>
    </submittedName>
</protein>
<reference evidence="1" key="2">
    <citation type="journal article" date="2015" name="Fish Shellfish Immunol.">
        <title>Early steps in the European eel (Anguilla anguilla)-Vibrio vulnificus interaction in the gills: Role of the RtxA13 toxin.</title>
        <authorList>
            <person name="Callol A."/>
            <person name="Pajuelo D."/>
            <person name="Ebbesson L."/>
            <person name="Teles M."/>
            <person name="MacKenzie S."/>
            <person name="Amaro C."/>
        </authorList>
    </citation>
    <scope>NUCLEOTIDE SEQUENCE</scope>
</reference>
<accession>A0A0E9UJ44</accession>
<organism evidence="1">
    <name type="scientific">Anguilla anguilla</name>
    <name type="common">European freshwater eel</name>
    <name type="synonym">Muraena anguilla</name>
    <dbReference type="NCBI Taxonomy" id="7936"/>
    <lineage>
        <taxon>Eukaryota</taxon>
        <taxon>Metazoa</taxon>
        <taxon>Chordata</taxon>
        <taxon>Craniata</taxon>
        <taxon>Vertebrata</taxon>
        <taxon>Euteleostomi</taxon>
        <taxon>Actinopterygii</taxon>
        <taxon>Neopterygii</taxon>
        <taxon>Teleostei</taxon>
        <taxon>Anguilliformes</taxon>
        <taxon>Anguillidae</taxon>
        <taxon>Anguilla</taxon>
    </lineage>
</organism>
<proteinExistence type="predicted"/>